<comment type="similarity">
    <text evidence="4">Belongs to the cytochrome b5 family.</text>
</comment>
<keyword evidence="6" id="KW-0812">Transmembrane</keyword>
<evidence type="ECO:0000256" key="3">
    <source>
        <dbReference type="ARBA" id="ARBA00023004"/>
    </source>
</evidence>
<accession>A0A1E5RBN8</accession>
<dbReference type="InParanoid" id="A0A1E5RBN8"/>
<sequence>MAADQEFTTHEETRQMQRGLKLVSREEIEKHIELGECWITIHGNVYNVTHYKHPAGSAILWKYNGKDCTKQFDEIGHSMESLIYDIDSSCLMGPSEEAHLEALEREKLSEFRSIQKQGSIIGGAGRSRQGSARQRSSVMSSQSRTSTSSSNGSTTRKRFGSISKKKCFCRIFNDYDRQKYHLALSLLSSILFFGGLLFYLKMKRLKHTTSIPLGSLSDPPVLFMQEI</sequence>
<keyword evidence="6" id="KW-1133">Transmembrane helix</keyword>
<name>A0A1E5RBN8_9ASCO</name>
<dbReference type="STRING" id="56408.A0A1E5RBN8"/>
<feature type="region of interest" description="Disordered" evidence="5">
    <location>
        <begin position="121"/>
        <end position="157"/>
    </location>
</feature>
<keyword evidence="9" id="KW-1185">Reference proteome</keyword>
<keyword evidence="3" id="KW-0408">Iron</keyword>
<dbReference type="Gene3D" id="3.10.120.10">
    <property type="entry name" value="Cytochrome b5-like heme/steroid binding domain"/>
    <property type="match status" value="1"/>
</dbReference>
<dbReference type="GO" id="GO:0046872">
    <property type="term" value="F:metal ion binding"/>
    <property type="evidence" value="ECO:0007669"/>
    <property type="project" value="UniProtKB-KW"/>
</dbReference>
<dbReference type="Proteomes" id="UP000095728">
    <property type="component" value="Unassembled WGS sequence"/>
</dbReference>
<dbReference type="OrthoDB" id="1925334at2759"/>
<dbReference type="AlphaFoldDB" id="A0A1E5RBN8"/>
<organism evidence="8 9">
    <name type="scientific">Hanseniaspora osmophila</name>
    <dbReference type="NCBI Taxonomy" id="56408"/>
    <lineage>
        <taxon>Eukaryota</taxon>
        <taxon>Fungi</taxon>
        <taxon>Dikarya</taxon>
        <taxon>Ascomycota</taxon>
        <taxon>Saccharomycotina</taxon>
        <taxon>Saccharomycetes</taxon>
        <taxon>Saccharomycodales</taxon>
        <taxon>Saccharomycodaceae</taxon>
        <taxon>Hanseniaspora</taxon>
    </lineage>
</organism>
<feature type="compositionally biased region" description="Low complexity" evidence="5">
    <location>
        <begin position="126"/>
        <end position="154"/>
    </location>
</feature>
<gene>
    <name evidence="8" type="ORF">AWRI3579_g2751</name>
</gene>
<keyword evidence="1" id="KW-0349">Heme</keyword>
<evidence type="ECO:0000256" key="4">
    <source>
        <dbReference type="ARBA" id="ARBA00038168"/>
    </source>
</evidence>
<feature type="domain" description="Cytochrome b5 heme-binding" evidence="7">
    <location>
        <begin position="20"/>
        <end position="78"/>
    </location>
</feature>
<proteinExistence type="inferred from homology"/>
<protein>
    <recommendedName>
        <fullName evidence="7">Cytochrome b5 heme-binding domain-containing protein</fullName>
    </recommendedName>
</protein>
<dbReference type="EMBL" id="LPNM01000008">
    <property type="protein sequence ID" value="OEJ83993.1"/>
    <property type="molecule type" value="Genomic_DNA"/>
</dbReference>
<keyword evidence="2" id="KW-0479">Metal-binding</keyword>
<evidence type="ECO:0000313" key="9">
    <source>
        <dbReference type="Proteomes" id="UP000095728"/>
    </source>
</evidence>
<dbReference type="InterPro" id="IPR050668">
    <property type="entry name" value="Cytochrome_b5"/>
</dbReference>
<evidence type="ECO:0000256" key="5">
    <source>
        <dbReference type="SAM" id="MobiDB-lite"/>
    </source>
</evidence>
<reference evidence="9" key="1">
    <citation type="journal article" date="2016" name="Genome Announc.">
        <title>Genome sequences of three species of Hanseniaspora isolated from spontaneous wine fermentations.</title>
        <authorList>
            <person name="Sternes P.R."/>
            <person name="Lee D."/>
            <person name="Kutyna D.R."/>
            <person name="Borneman A.R."/>
        </authorList>
    </citation>
    <scope>NUCLEOTIDE SEQUENCE [LARGE SCALE GENOMIC DNA]</scope>
    <source>
        <strain evidence="9">AWRI3579</strain>
    </source>
</reference>
<evidence type="ECO:0000313" key="8">
    <source>
        <dbReference type="EMBL" id="OEJ83993.1"/>
    </source>
</evidence>
<dbReference type="GO" id="GO:0020037">
    <property type="term" value="F:heme binding"/>
    <property type="evidence" value="ECO:0007669"/>
    <property type="project" value="TreeGrafter"/>
</dbReference>
<feature type="transmembrane region" description="Helical" evidence="6">
    <location>
        <begin position="180"/>
        <end position="200"/>
    </location>
</feature>
<dbReference type="InterPro" id="IPR036400">
    <property type="entry name" value="Cyt_B5-like_heme/steroid_sf"/>
</dbReference>
<dbReference type="SMART" id="SM01117">
    <property type="entry name" value="Cyt-b5"/>
    <property type="match status" value="1"/>
</dbReference>
<dbReference type="SUPFAM" id="SSF55856">
    <property type="entry name" value="Cytochrome b5-like heme/steroid binding domain"/>
    <property type="match status" value="1"/>
</dbReference>
<evidence type="ECO:0000256" key="1">
    <source>
        <dbReference type="ARBA" id="ARBA00022617"/>
    </source>
</evidence>
<dbReference type="InterPro" id="IPR001199">
    <property type="entry name" value="Cyt_B5-like_heme/steroid-bd"/>
</dbReference>
<evidence type="ECO:0000259" key="7">
    <source>
        <dbReference type="PROSITE" id="PS50255"/>
    </source>
</evidence>
<dbReference type="Pfam" id="PF00173">
    <property type="entry name" value="Cyt-b5"/>
    <property type="match status" value="1"/>
</dbReference>
<evidence type="ECO:0000256" key="6">
    <source>
        <dbReference type="SAM" id="Phobius"/>
    </source>
</evidence>
<dbReference type="PANTHER" id="PTHR19359">
    <property type="entry name" value="CYTOCHROME B5"/>
    <property type="match status" value="1"/>
</dbReference>
<dbReference type="GO" id="GO:0016020">
    <property type="term" value="C:membrane"/>
    <property type="evidence" value="ECO:0007669"/>
    <property type="project" value="TreeGrafter"/>
</dbReference>
<comment type="caution">
    <text evidence="8">The sequence shown here is derived from an EMBL/GenBank/DDBJ whole genome shotgun (WGS) entry which is preliminary data.</text>
</comment>
<evidence type="ECO:0000256" key="2">
    <source>
        <dbReference type="ARBA" id="ARBA00022723"/>
    </source>
</evidence>
<dbReference type="PROSITE" id="PS50255">
    <property type="entry name" value="CYTOCHROME_B5_2"/>
    <property type="match status" value="1"/>
</dbReference>
<keyword evidence="6" id="KW-0472">Membrane</keyword>